<evidence type="ECO:0000256" key="5">
    <source>
        <dbReference type="SAM" id="MobiDB-lite"/>
    </source>
</evidence>
<evidence type="ECO:0000256" key="2">
    <source>
        <dbReference type="ARBA" id="ARBA00022630"/>
    </source>
</evidence>
<feature type="compositionally biased region" description="Basic and acidic residues" evidence="5">
    <location>
        <begin position="1"/>
        <end position="11"/>
    </location>
</feature>
<dbReference type="PANTHER" id="PTHR19384:SF126">
    <property type="entry name" value="NADPH--CYTOCHROME P450 REDUCTASE 2"/>
    <property type="match status" value="1"/>
</dbReference>
<feature type="region of interest" description="Disordered" evidence="5">
    <location>
        <begin position="1"/>
        <end position="26"/>
    </location>
</feature>
<gene>
    <name evidence="7" type="ORF">ZEAMMB73_Zm00001d024412</name>
</gene>
<proteinExistence type="predicted"/>
<sequence length="141" mass="15380">MGPEEAAHLERNSSLANGHAVHDAQHPCQADVAVRRELHTPASDRSCTHLEFDIAGTGLTYETGDHVGVCTENCPEVVEEAERLLGYSPDTSFTIHADRDDGSPPPFPSPTTLRNALARYADLLNSPKKLRMLQILPRLTA</sequence>
<dbReference type="InterPro" id="IPR017938">
    <property type="entry name" value="Riboflavin_synthase-like_b-brl"/>
</dbReference>
<keyword evidence="2" id="KW-0285">Flavoprotein</keyword>
<evidence type="ECO:0000259" key="6">
    <source>
        <dbReference type="Pfam" id="PF00667"/>
    </source>
</evidence>
<dbReference type="Gene3D" id="2.40.30.10">
    <property type="entry name" value="Translation factors"/>
    <property type="match status" value="1"/>
</dbReference>
<comment type="cofactor">
    <cofactor evidence="1">
        <name>FAD</name>
        <dbReference type="ChEBI" id="CHEBI:57692"/>
    </cofactor>
</comment>
<dbReference type="GO" id="GO:0016491">
    <property type="term" value="F:oxidoreductase activity"/>
    <property type="evidence" value="ECO:0007669"/>
    <property type="project" value="UniProtKB-KW"/>
</dbReference>
<dbReference type="Pfam" id="PF00667">
    <property type="entry name" value="FAD_binding_1"/>
    <property type="match status" value="1"/>
</dbReference>
<accession>A0A1D6IZ43</accession>
<dbReference type="InterPro" id="IPR003097">
    <property type="entry name" value="CysJ-like_FAD-binding"/>
</dbReference>
<dbReference type="InterPro" id="IPR023173">
    <property type="entry name" value="NADPH_Cyt_P450_Rdtase_alpha"/>
</dbReference>
<keyword evidence="3" id="KW-0274">FAD</keyword>
<dbReference type="Gene3D" id="1.20.990.10">
    <property type="entry name" value="NADPH-cytochrome p450 Reductase, Chain A, domain 3"/>
    <property type="match status" value="1"/>
</dbReference>
<evidence type="ECO:0000313" key="7">
    <source>
        <dbReference type="EMBL" id="AQK41137.1"/>
    </source>
</evidence>
<feature type="domain" description="Sulfite reductase [NADPH] flavoprotein alpha-component-like FAD-binding" evidence="6">
    <location>
        <begin position="23"/>
        <end position="135"/>
    </location>
</feature>
<dbReference type="EMBL" id="CM000786">
    <property type="protein sequence ID" value="AQK41137.1"/>
    <property type="molecule type" value="Genomic_DNA"/>
</dbReference>
<dbReference type="PANTHER" id="PTHR19384">
    <property type="entry name" value="NITRIC OXIDE SYNTHASE-RELATED"/>
    <property type="match status" value="1"/>
</dbReference>
<evidence type="ECO:0000256" key="4">
    <source>
        <dbReference type="ARBA" id="ARBA00023002"/>
    </source>
</evidence>
<organism evidence="7">
    <name type="scientific">Zea mays</name>
    <name type="common">Maize</name>
    <dbReference type="NCBI Taxonomy" id="4577"/>
    <lineage>
        <taxon>Eukaryota</taxon>
        <taxon>Viridiplantae</taxon>
        <taxon>Streptophyta</taxon>
        <taxon>Embryophyta</taxon>
        <taxon>Tracheophyta</taxon>
        <taxon>Spermatophyta</taxon>
        <taxon>Magnoliopsida</taxon>
        <taxon>Liliopsida</taxon>
        <taxon>Poales</taxon>
        <taxon>Poaceae</taxon>
        <taxon>PACMAD clade</taxon>
        <taxon>Panicoideae</taxon>
        <taxon>Andropogonodae</taxon>
        <taxon>Andropogoneae</taxon>
        <taxon>Tripsacinae</taxon>
        <taxon>Zea</taxon>
    </lineage>
</organism>
<reference evidence="7" key="1">
    <citation type="submission" date="2015-12" db="EMBL/GenBank/DDBJ databases">
        <title>Update maize B73 reference genome by single molecule sequencing technologies.</title>
        <authorList>
            <consortium name="Maize Genome Sequencing Project"/>
            <person name="Ware D."/>
        </authorList>
    </citation>
    <scope>NUCLEOTIDE SEQUENCE</scope>
    <source>
        <tissue evidence="7">Seedling</tissue>
    </source>
</reference>
<name>A0A1D6IZ43_MAIZE</name>
<dbReference type="SUPFAM" id="SSF63380">
    <property type="entry name" value="Riboflavin synthase domain-like"/>
    <property type="match status" value="1"/>
</dbReference>
<evidence type="ECO:0000256" key="1">
    <source>
        <dbReference type="ARBA" id="ARBA00001974"/>
    </source>
</evidence>
<protein>
    <submittedName>
        <fullName evidence="7">NADPH--cytochrome P450 reductase</fullName>
    </submittedName>
</protein>
<dbReference type="AlphaFoldDB" id="A0A1D6IZ43"/>
<keyword evidence="4" id="KW-0560">Oxidoreductase</keyword>
<evidence type="ECO:0000256" key="3">
    <source>
        <dbReference type="ARBA" id="ARBA00022827"/>
    </source>
</evidence>